<dbReference type="AlphaFoldDB" id="A0A182NFG6"/>
<keyword evidence="4" id="KW-0732">Signal</keyword>
<keyword evidence="7" id="KW-1185">Reference proteome</keyword>
<dbReference type="EnsemblMetazoa" id="ADIR006388-RA">
    <property type="protein sequence ID" value="ADIR006388-PA"/>
    <property type="gene ID" value="ADIR006388"/>
</dbReference>
<dbReference type="PANTHER" id="PTHR11857:SF46">
    <property type="entry name" value="GENERAL ODORANT-BINDING PROTEIN 99A-RELATED"/>
    <property type="match status" value="1"/>
</dbReference>
<accession>A0A182NFG6</accession>
<evidence type="ECO:0000256" key="4">
    <source>
        <dbReference type="ARBA" id="ARBA00022729"/>
    </source>
</evidence>
<evidence type="ECO:0000256" key="1">
    <source>
        <dbReference type="ARBA" id="ARBA00004613"/>
    </source>
</evidence>
<dbReference type="Pfam" id="PF01395">
    <property type="entry name" value="PBP_GOBP"/>
    <property type="match status" value="1"/>
</dbReference>
<organism evidence="6 7">
    <name type="scientific">Anopheles dirus</name>
    <dbReference type="NCBI Taxonomy" id="7168"/>
    <lineage>
        <taxon>Eukaryota</taxon>
        <taxon>Metazoa</taxon>
        <taxon>Ecdysozoa</taxon>
        <taxon>Arthropoda</taxon>
        <taxon>Hexapoda</taxon>
        <taxon>Insecta</taxon>
        <taxon>Pterygota</taxon>
        <taxon>Neoptera</taxon>
        <taxon>Endopterygota</taxon>
        <taxon>Diptera</taxon>
        <taxon>Nematocera</taxon>
        <taxon>Culicoidea</taxon>
        <taxon>Culicidae</taxon>
        <taxon>Anophelinae</taxon>
        <taxon>Anopheles</taxon>
    </lineage>
</organism>
<dbReference type="GO" id="GO:0005549">
    <property type="term" value="F:odorant binding"/>
    <property type="evidence" value="ECO:0007669"/>
    <property type="project" value="InterPro"/>
</dbReference>
<comment type="subcellular location">
    <subcellularLocation>
        <location evidence="1">Secreted</location>
    </subcellularLocation>
</comment>
<reference evidence="6" key="2">
    <citation type="submission" date="2020-05" db="UniProtKB">
        <authorList>
            <consortium name="EnsemblMetazoa"/>
        </authorList>
    </citation>
    <scope>IDENTIFICATION</scope>
    <source>
        <strain evidence="6">WRAIR2</strain>
    </source>
</reference>
<reference evidence="7" key="1">
    <citation type="submission" date="2013-03" db="EMBL/GenBank/DDBJ databases">
        <title>The Genome Sequence of Anopheles dirus WRAIR2.</title>
        <authorList>
            <consortium name="The Broad Institute Genomics Platform"/>
            <person name="Neafsey D.E."/>
            <person name="Walton C."/>
            <person name="Walker B."/>
            <person name="Young S.K."/>
            <person name="Zeng Q."/>
            <person name="Gargeya S."/>
            <person name="Fitzgerald M."/>
            <person name="Haas B."/>
            <person name="Abouelleil A."/>
            <person name="Allen A.W."/>
            <person name="Alvarado L."/>
            <person name="Arachchi H.M."/>
            <person name="Berlin A.M."/>
            <person name="Chapman S.B."/>
            <person name="Gainer-Dewar J."/>
            <person name="Goldberg J."/>
            <person name="Griggs A."/>
            <person name="Gujja S."/>
            <person name="Hansen M."/>
            <person name="Howarth C."/>
            <person name="Imamovic A."/>
            <person name="Ireland A."/>
            <person name="Larimer J."/>
            <person name="McCowan C."/>
            <person name="Murphy C."/>
            <person name="Pearson M."/>
            <person name="Poon T.W."/>
            <person name="Priest M."/>
            <person name="Roberts A."/>
            <person name="Saif S."/>
            <person name="Shea T."/>
            <person name="Sisk P."/>
            <person name="Sykes S."/>
            <person name="Wortman J."/>
            <person name="Nusbaum C."/>
            <person name="Birren B."/>
        </authorList>
    </citation>
    <scope>NUCLEOTIDE SEQUENCE [LARGE SCALE GENOMIC DNA]</scope>
    <source>
        <strain evidence="7">WRAIR2</strain>
    </source>
</reference>
<evidence type="ECO:0000256" key="5">
    <source>
        <dbReference type="ARBA" id="ARBA00023157"/>
    </source>
</evidence>
<evidence type="ECO:0000256" key="3">
    <source>
        <dbReference type="ARBA" id="ARBA00022525"/>
    </source>
</evidence>
<dbReference type="VEuPathDB" id="VectorBase:ADIR006388"/>
<dbReference type="GO" id="GO:0007608">
    <property type="term" value="P:sensory perception of smell"/>
    <property type="evidence" value="ECO:0007669"/>
    <property type="project" value="TreeGrafter"/>
</dbReference>
<name>A0A182NFG6_9DIPT</name>
<dbReference type="PANTHER" id="PTHR11857">
    <property type="entry name" value="ODORANT BINDING PROTEIN-RELATED"/>
    <property type="match status" value="1"/>
</dbReference>
<proteinExistence type="inferred from homology"/>
<evidence type="ECO:0000313" key="7">
    <source>
        <dbReference type="Proteomes" id="UP000075884"/>
    </source>
</evidence>
<dbReference type="SUPFAM" id="SSF47565">
    <property type="entry name" value="Insect pheromone/odorant-binding proteins"/>
    <property type="match status" value="1"/>
</dbReference>
<keyword evidence="3" id="KW-0964">Secreted</keyword>
<protein>
    <submittedName>
        <fullName evidence="6">Uncharacterized protein</fullName>
    </submittedName>
</protein>
<dbReference type="InterPro" id="IPR006170">
    <property type="entry name" value="PBP/GOBP"/>
</dbReference>
<dbReference type="InterPro" id="IPR036728">
    <property type="entry name" value="PBP_GOBP_sf"/>
</dbReference>
<dbReference type="Proteomes" id="UP000075884">
    <property type="component" value="Unassembled WGS sequence"/>
</dbReference>
<evidence type="ECO:0000256" key="2">
    <source>
        <dbReference type="ARBA" id="ARBA00008098"/>
    </source>
</evidence>
<dbReference type="STRING" id="7168.A0A182NFG6"/>
<keyword evidence="5" id="KW-1015">Disulfide bond</keyword>
<dbReference type="CDD" id="cd23992">
    <property type="entry name" value="PBP_GOBP"/>
    <property type="match status" value="1"/>
</dbReference>
<sequence length="222" mass="25593">MYSYAVTLIFGALVFETGAFRHHILSKSWDEAQSDCLEYLRIDAPESEPFLERRYEDDQSSRELIFCVVLNLRVYEPTLRTIRVEAMRQFFQPDDNDTMYVNRTNECLLTVPSVLDSSPCSTPYSGAIEAVYEMFRCFYHYYGNINRNAPELPPTVLELHQVQQECAELIGLPQQLLCNRTHLKEHPLYQKFARCVVLRSGLSGLEFGTDSIKTAKVINTLS</sequence>
<comment type="similarity">
    <text evidence="2">Belongs to the PBP/GOBP family.</text>
</comment>
<dbReference type="Gene3D" id="1.10.238.20">
    <property type="entry name" value="Pheromone/general odorant binding protein domain"/>
    <property type="match status" value="1"/>
</dbReference>
<evidence type="ECO:0000313" key="6">
    <source>
        <dbReference type="EnsemblMetazoa" id="ADIR006388-PA"/>
    </source>
</evidence>
<dbReference type="GO" id="GO:0005615">
    <property type="term" value="C:extracellular space"/>
    <property type="evidence" value="ECO:0007669"/>
    <property type="project" value="TreeGrafter"/>
</dbReference>